<evidence type="ECO:0000313" key="2">
    <source>
        <dbReference type="Proteomes" id="UP000826212"/>
    </source>
</evidence>
<protein>
    <submittedName>
        <fullName evidence="1">Uncharacterized protein</fullName>
    </submittedName>
</protein>
<reference evidence="1" key="1">
    <citation type="submission" date="2021-08" db="EMBL/GenBank/DDBJ databases">
        <title>Novel anaerobic bacterium isolated from sea squirt in East Sea, Republic of Korea.</title>
        <authorList>
            <person name="Nguyen T.H."/>
            <person name="Li Z."/>
            <person name="Lee Y.-J."/>
            <person name="Ko J."/>
            <person name="Kim S.-G."/>
        </authorList>
    </citation>
    <scope>NUCLEOTIDE SEQUENCE</scope>
    <source>
        <strain evidence="1">KCTC 25031</strain>
    </source>
</reference>
<dbReference type="EMBL" id="CP081303">
    <property type="protein sequence ID" value="QZE15132.1"/>
    <property type="molecule type" value="Genomic_DNA"/>
</dbReference>
<sequence length="153" mass="17523">MDYFVSCIVVLFIVALMEEIKKKLDLILETIAKEKTSNQYDHIEQLKSHMEKSQELFEKKQTYISAGALAISLTLTDKILKFSTCDFKWIIIAGWVMLALSLVLNLVSHFVVGEISSSLLKMKSDEINLLSRFDDENDIYKVSVRLFTSCALF</sequence>
<organism evidence="1 2">
    <name type="scientific">Halosquirtibacter laminarini</name>
    <dbReference type="NCBI Taxonomy" id="3374600"/>
    <lineage>
        <taxon>Bacteria</taxon>
        <taxon>Pseudomonadati</taxon>
        <taxon>Bacteroidota</taxon>
        <taxon>Bacteroidia</taxon>
        <taxon>Marinilabiliales</taxon>
        <taxon>Prolixibacteraceae</taxon>
        <taxon>Halosquirtibacter</taxon>
    </lineage>
</organism>
<dbReference type="Proteomes" id="UP000826212">
    <property type="component" value="Chromosome"/>
</dbReference>
<keyword evidence="2" id="KW-1185">Reference proteome</keyword>
<gene>
    <name evidence="1" type="ORF">K4L44_04690</name>
</gene>
<evidence type="ECO:0000313" key="1">
    <source>
        <dbReference type="EMBL" id="QZE15132.1"/>
    </source>
</evidence>
<accession>A0AC61NQ40</accession>
<proteinExistence type="predicted"/>
<name>A0AC61NQ40_9BACT</name>